<protein>
    <recommendedName>
        <fullName evidence="3">TRAPPC10/Trs130 N-terminal domain-containing protein</fullName>
    </recommendedName>
</protein>
<proteinExistence type="predicted"/>
<sequence length="654" mass="72795">MADKILKIMVRDICDIWEDLKPNFTARLPLKQVRIRNGKDPVPELPLHYILPDEWAHLERTDTHQSLWSPMLLRPFTNLIILSCDDVEEYKQRLKTRLRETREQVERSSESQWLVVLVRLPSSGAGRNPARLYDRLRSDTRSKDRCCYLDLSQESGNCWDELEERLAECLRETFEERASQLEAALHRMEPASNTSLPSRGWFSQYFLAKDSCAMLYTLAGLFSDALEEYRGLQCETMRHLEAGTFGGTMVGDDEAALLDPGRKPLNWLLLHCCEFDLRQYLFAQQSQLHLLQKDVLSVVRSGLLFIANFAEILDQRAAELPAGLRHAWLITACLALTQAVKEGREGDKTTNTFIELHQLTGKLFLLARSTLLQLGKLVHLEVSMKRRQGPCASSCGGQCSRIEDSNAPGAEDEGAASRSPAGSPRGAPTETPGAPTPACEGPTEPVDALDALIPKLTGPHSSAGSFDSADDVTNLAAHISHEDLREALSSQVNFDDMYTALTCSAADQYYMCKRQRAAAKLDGDVAELRMVQGDYRGAEPLLKRQCELYARDGWNVLLAHQLPLLTKCRQKMCSPDLPQTYLQLLSLPALLLQPSLRSQVCSHLAELSAPQDCLAEMEIEISQILQLRPTVAAAGAGADHKVMPSVGTTGHILH</sequence>
<evidence type="ECO:0000313" key="4">
    <source>
        <dbReference type="EMBL" id="KAK3274030.1"/>
    </source>
</evidence>
<organism evidence="4 5">
    <name type="scientific">Cymbomonas tetramitiformis</name>
    <dbReference type="NCBI Taxonomy" id="36881"/>
    <lineage>
        <taxon>Eukaryota</taxon>
        <taxon>Viridiplantae</taxon>
        <taxon>Chlorophyta</taxon>
        <taxon>Pyramimonadophyceae</taxon>
        <taxon>Pyramimonadales</taxon>
        <taxon>Pyramimonadaceae</taxon>
        <taxon>Cymbomonas</taxon>
    </lineage>
</organism>
<evidence type="ECO:0000259" key="3">
    <source>
        <dbReference type="Pfam" id="PF23036"/>
    </source>
</evidence>
<name>A0AAE0G995_9CHLO</name>
<dbReference type="AlphaFoldDB" id="A0AAE0G995"/>
<feature type="coiled-coil region" evidence="1">
    <location>
        <begin position="84"/>
        <end position="111"/>
    </location>
</feature>
<dbReference type="PANTHER" id="PTHR13251">
    <property type="entry name" value="EPILEPSY HOLOPROSENCEPHALY CANDIDATE 1/TMEM1"/>
    <property type="match status" value="1"/>
</dbReference>
<dbReference type="InterPro" id="IPR045126">
    <property type="entry name" value="TRAPPC10/Trs130"/>
</dbReference>
<evidence type="ECO:0000256" key="1">
    <source>
        <dbReference type="SAM" id="Coils"/>
    </source>
</evidence>
<gene>
    <name evidence="4" type="ORF">CYMTET_17764</name>
</gene>
<dbReference type="InterPro" id="IPR056913">
    <property type="entry name" value="TRAPPC10/Trs130_N"/>
</dbReference>
<dbReference type="Pfam" id="PF23036">
    <property type="entry name" value="TRAPPC10_1st"/>
    <property type="match status" value="1"/>
</dbReference>
<dbReference type="EMBL" id="LGRX02007996">
    <property type="protein sequence ID" value="KAK3274030.1"/>
    <property type="molecule type" value="Genomic_DNA"/>
</dbReference>
<dbReference type="PANTHER" id="PTHR13251:SF3">
    <property type="entry name" value="TRAFFICKING PROTEIN PARTICLE COMPLEX SUBUNIT 10"/>
    <property type="match status" value="1"/>
</dbReference>
<evidence type="ECO:0000313" key="5">
    <source>
        <dbReference type="Proteomes" id="UP001190700"/>
    </source>
</evidence>
<comment type="caution">
    <text evidence="4">The sequence shown here is derived from an EMBL/GenBank/DDBJ whole genome shotgun (WGS) entry which is preliminary data.</text>
</comment>
<feature type="domain" description="TRAPPC10/Trs130 N-terminal" evidence="3">
    <location>
        <begin position="7"/>
        <end position="293"/>
    </location>
</feature>
<keyword evidence="5" id="KW-1185">Reference proteome</keyword>
<dbReference type="GO" id="GO:1990071">
    <property type="term" value="C:TRAPPII protein complex"/>
    <property type="evidence" value="ECO:0007669"/>
    <property type="project" value="InterPro"/>
</dbReference>
<dbReference type="GO" id="GO:0006891">
    <property type="term" value="P:intra-Golgi vesicle-mediated transport"/>
    <property type="evidence" value="ECO:0007669"/>
    <property type="project" value="TreeGrafter"/>
</dbReference>
<dbReference type="GO" id="GO:0005829">
    <property type="term" value="C:cytosol"/>
    <property type="evidence" value="ECO:0007669"/>
    <property type="project" value="GOC"/>
</dbReference>
<feature type="region of interest" description="Disordered" evidence="2">
    <location>
        <begin position="403"/>
        <end position="445"/>
    </location>
</feature>
<dbReference type="Proteomes" id="UP001190700">
    <property type="component" value="Unassembled WGS sequence"/>
</dbReference>
<dbReference type="GO" id="GO:0034498">
    <property type="term" value="P:early endosome to Golgi transport"/>
    <property type="evidence" value="ECO:0007669"/>
    <property type="project" value="TreeGrafter"/>
</dbReference>
<reference evidence="4 5" key="1">
    <citation type="journal article" date="2015" name="Genome Biol. Evol.">
        <title>Comparative Genomics of a Bacterivorous Green Alga Reveals Evolutionary Causalities and Consequences of Phago-Mixotrophic Mode of Nutrition.</title>
        <authorList>
            <person name="Burns J.A."/>
            <person name="Paasch A."/>
            <person name="Narechania A."/>
            <person name="Kim E."/>
        </authorList>
    </citation>
    <scope>NUCLEOTIDE SEQUENCE [LARGE SCALE GENOMIC DNA]</scope>
    <source>
        <strain evidence="4 5">PLY_AMNH</strain>
    </source>
</reference>
<evidence type="ECO:0000256" key="2">
    <source>
        <dbReference type="SAM" id="MobiDB-lite"/>
    </source>
</evidence>
<accession>A0AAE0G995</accession>
<feature type="compositionally biased region" description="Low complexity" evidence="2">
    <location>
        <begin position="424"/>
        <end position="438"/>
    </location>
</feature>
<keyword evidence="1" id="KW-0175">Coiled coil</keyword>